<dbReference type="AlphaFoldDB" id="A0A0D0D1Y0"/>
<evidence type="ECO:0000313" key="2">
    <source>
        <dbReference type="Proteomes" id="UP000054538"/>
    </source>
</evidence>
<reference evidence="1 2" key="1">
    <citation type="submission" date="2014-04" db="EMBL/GenBank/DDBJ databases">
        <authorList>
            <consortium name="DOE Joint Genome Institute"/>
            <person name="Kuo A."/>
            <person name="Kohler A."/>
            <person name="Jargeat P."/>
            <person name="Nagy L.G."/>
            <person name="Floudas D."/>
            <person name="Copeland A."/>
            <person name="Barry K.W."/>
            <person name="Cichocki N."/>
            <person name="Veneault-Fourrey C."/>
            <person name="LaButti K."/>
            <person name="Lindquist E.A."/>
            <person name="Lipzen A."/>
            <person name="Lundell T."/>
            <person name="Morin E."/>
            <person name="Murat C."/>
            <person name="Sun H."/>
            <person name="Tunlid A."/>
            <person name="Henrissat B."/>
            <person name="Grigoriev I.V."/>
            <person name="Hibbett D.S."/>
            <person name="Martin F."/>
            <person name="Nordberg H.P."/>
            <person name="Cantor M.N."/>
            <person name="Hua S.X."/>
        </authorList>
    </citation>
    <scope>NUCLEOTIDE SEQUENCE [LARGE SCALE GENOMIC DNA]</scope>
    <source>
        <strain evidence="1 2">Ve08.2h10</strain>
    </source>
</reference>
<proteinExistence type="predicted"/>
<dbReference type="EMBL" id="KN826928">
    <property type="protein sequence ID" value="KIK77571.1"/>
    <property type="molecule type" value="Genomic_DNA"/>
</dbReference>
<dbReference type="Proteomes" id="UP000054538">
    <property type="component" value="Unassembled WGS sequence"/>
</dbReference>
<sequence>MSSGNINFLLELWAASLAKHNENPPFPFSNAANLYNTINSMELGDIKSELFAVQFTDKKPDTNLPTWMSAKYDVWFCDPQWCGHSVTGNPLLEKEMDLQPHCECSTHTNEHQWKDFMSGDWTWEQADLIAQDPKTWGSTFIPIILGFDKMAVLVETGNNGYYPLYLSIGDVHNTVQCAHREHCYTNWLPCHAEECVFVMRPSIN</sequence>
<dbReference type="HOGENOM" id="CLU_006344_7_0_1"/>
<protein>
    <submittedName>
        <fullName evidence="1">Uncharacterized protein</fullName>
    </submittedName>
</protein>
<keyword evidence="2" id="KW-1185">Reference proteome</keyword>
<organism evidence="1 2">
    <name type="scientific">Paxillus rubicundulus Ve08.2h10</name>
    <dbReference type="NCBI Taxonomy" id="930991"/>
    <lineage>
        <taxon>Eukaryota</taxon>
        <taxon>Fungi</taxon>
        <taxon>Dikarya</taxon>
        <taxon>Basidiomycota</taxon>
        <taxon>Agaricomycotina</taxon>
        <taxon>Agaricomycetes</taxon>
        <taxon>Agaricomycetidae</taxon>
        <taxon>Boletales</taxon>
        <taxon>Paxilineae</taxon>
        <taxon>Paxillaceae</taxon>
        <taxon>Paxillus</taxon>
    </lineage>
</organism>
<name>A0A0D0D1Y0_9AGAM</name>
<dbReference type="Pfam" id="PF18759">
    <property type="entry name" value="Plavaka"/>
    <property type="match status" value="1"/>
</dbReference>
<reference evidence="2" key="2">
    <citation type="submission" date="2015-01" db="EMBL/GenBank/DDBJ databases">
        <title>Evolutionary Origins and Diversification of the Mycorrhizal Mutualists.</title>
        <authorList>
            <consortium name="DOE Joint Genome Institute"/>
            <consortium name="Mycorrhizal Genomics Consortium"/>
            <person name="Kohler A."/>
            <person name="Kuo A."/>
            <person name="Nagy L.G."/>
            <person name="Floudas D."/>
            <person name="Copeland A."/>
            <person name="Barry K.W."/>
            <person name="Cichocki N."/>
            <person name="Veneault-Fourrey C."/>
            <person name="LaButti K."/>
            <person name="Lindquist E.A."/>
            <person name="Lipzen A."/>
            <person name="Lundell T."/>
            <person name="Morin E."/>
            <person name="Murat C."/>
            <person name="Riley R."/>
            <person name="Ohm R."/>
            <person name="Sun H."/>
            <person name="Tunlid A."/>
            <person name="Henrissat B."/>
            <person name="Grigoriev I.V."/>
            <person name="Hibbett D.S."/>
            <person name="Martin F."/>
        </authorList>
    </citation>
    <scope>NUCLEOTIDE SEQUENCE [LARGE SCALE GENOMIC DNA]</scope>
    <source>
        <strain evidence="2">Ve08.2h10</strain>
    </source>
</reference>
<dbReference type="InParanoid" id="A0A0D0D1Y0"/>
<evidence type="ECO:0000313" key="1">
    <source>
        <dbReference type="EMBL" id="KIK77571.1"/>
    </source>
</evidence>
<gene>
    <name evidence="1" type="ORF">PAXRUDRAFT_166414</name>
</gene>
<accession>A0A0D0D1Y0</accession>
<dbReference type="STRING" id="930991.A0A0D0D1Y0"/>
<dbReference type="OrthoDB" id="3199698at2759"/>
<dbReference type="InterPro" id="IPR041078">
    <property type="entry name" value="Plavaka"/>
</dbReference>